<comment type="subunit">
    <text evidence="13">Component of the cytochrome c oxidase (complex IV, CIV), a multisubunit enzyme composed of a catalytic core of 3 subunits and several supernumerary subunits. The complex exists as a monomer or a dimer and forms supercomplexes (SCs) in the inner mitochondrial membrane with ubiquinol-cytochrome c oxidoreductase (cytochrome b-c1 complex, complex III, CIII).</text>
</comment>
<proteinExistence type="inferred from homology"/>
<name>A0A0N5AE02_9BILA</name>
<comment type="subcellular location">
    <subcellularLocation>
        <location evidence="1 13">Mitochondrion inner membrane</location>
        <topology evidence="1 13">Peripheral membrane protein</topology>
        <orientation evidence="1 13">Matrix side</orientation>
    </subcellularLocation>
</comment>
<evidence type="ECO:0000256" key="11">
    <source>
        <dbReference type="ARBA" id="ARBA00023136"/>
    </source>
</evidence>
<dbReference type="PANTHER" id="PTHR14200">
    <property type="entry name" value="CYTOCHROME C OXIDASE POLYPEPTIDE"/>
    <property type="match status" value="1"/>
</dbReference>
<keyword evidence="5 13" id="KW-0349">Heme</keyword>
<dbReference type="CDD" id="cd00923">
    <property type="entry name" value="Cyt_c_Oxidase_Va"/>
    <property type="match status" value="1"/>
</dbReference>
<accession>A0A0N5AE02</accession>
<evidence type="ECO:0000256" key="10">
    <source>
        <dbReference type="ARBA" id="ARBA00023128"/>
    </source>
</evidence>
<comment type="similarity">
    <text evidence="3 13">Belongs to the cytochrome c oxidase subunit 5A family.</text>
</comment>
<dbReference type="GO" id="GO:0046872">
    <property type="term" value="F:metal ion binding"/>
    <property type="evidence" value="ECO:0007669"/>
    <property type="project" value="UniProtKB-UniRule"/>
</dbReference>
<evidence type="ECO:0000256" key="7">
    <source>
        <dbReference type="ARBA" id="ARBA00022792"/>
    </source>
</evidence>
<evidence type="ECO:0000256" key="6">
    <source>
        <dbReference type="ARBA" id="ARBA00022723"/>
    </source>
</evidence>
<evidence type="ECO:0000256" key="13">
    <source>
        <dbReference type="RuleBase" id="RU368103"/>
    </source>
</evidence>
<keyword evidence="10 13" id="KW-0496">Mitochondrion</keyword>
<comment type="pathway">
    <text evidence="2 13">Energy metabolism; oxidative phosphorylation.</text>
</comment>
<evidence type="ECO:0000256" key="4">
    <source>
        <dbReference type="ARBA" id="ARBA00021968"/>
    </source>
</evidence>
<evidence type="ECO:0000256" key="12">
    <source>
        <dbReference type="ARBA" id="ARBA00031049"/>
    </source>
</evidence>
<dbReference type="Proteomes" id="UP000046393">
    <property type="component" value="Unplaced"/>
</dbReference>
<evidence type="ECO:0000256" key="1">
    <source>
        <dbReference type="ARBA" id="ARBA00004443"/>
    </source>
</evidence>
<organism evidence="14 15">
    <name type="scientific">Syphacia muris</name>
    <dbReference type="NCBI Taxonomy" id="451379"/>
    <lineage>
        <taxon>Eukaryota</taxon>
        <taxon>Metazoa</taxon>
        <taxon>Ecdysozoa</taxon>
        <taxon>Nematoda</taxon>
        <taxon>Chromadorea</taxon>
        <taxon>Rhabditida</taxon>
        <taxon>Spirurina</taxon>
        <taxon>Oxyuridomorpha</taxon>
        <taxon>Oxyuroidea</taxon>
        <taxon>Oxyuridae</taxon>
        <taxon>Syphacia</taxon>
    </lineage>
</organism>
<keyword evidence="14" id="KW-1185">Reference proteome</keyword>
<evidence type="ECO:0000313" key="15">
    <source>
        <dbReference type="WBParaSite" id="SMUV_0000243601-mRNA-1"/>
    </source>
</evidence>
<evidence type="ECO:0000256" key="3">
    <source>
        <dbReference type="ARBA" id="ARBA00007972"/>
    </source>
</evidence>
<dbReference type="AlphaFoldDB" id="A0A0N5AE02"/>
<evidence type="ECO:0000256" key="9">
    <source>
        <dbReference type="ARBA" id="ARBA00023004"/>
    </source>
</evidence>
<keyword evidence="7 13" id="KW-0999">Mitochondrion inner membrane</keyword>
<sequence>MLSLFRNSSNVWIRHAACWRRISTSAAICGCGMMQSGKEKWSPEKFDKHFIDFLNRPEIDGWEIRQALTELGNYDVVPEPEIVRAALLACRRVNDYALCVRFLEAVKWKCGSKRNRKLVYGYIINEPLLEQLGISTPEELGFDEPELFIPQPEWWWERSWYKEYGYDKKRGYEY</sequence>
<dbReference type="Gene3D" id="1.25.40.40">
    <property type="entry name" value="Cytochrome c oxidase, subunit Va/VI"/>
    <property type="match status" value="1"/>
</dbReference>
<keyword evidence="6 13" id="KW-0479">Metal-binding</keyword>
<evidence type="ECO:0000256" key="5">
    <source>
        <dbReference type="ARBA" id="ARBA00022617"/>
    </source>
</evidence>
<evidence type="ECO:0000313" key="14">
    <source>
        <dbReference type="Proteomes" id="UP000046393"/>
    </source>
</evidence>
<evidence type="ECO:0000256" key="8">
    <source>
        <dbReference type="ARBA" id="ARBA00022946"/>
    </source>
</evidence>
<keyword evidence="11 13" id="KW-0472">Membrane</keyword>
<protein>
    <recommendedName>
        <fullName evidence="4 13">Cytochrome c oxidase subunit 5A, mitochondrial</fullName>
    </recommendedName>
    <alternativeName>
        <fullName evidence="12 13">Cytochrome c oxidase polypeptide Va</fullName>
    </alternativeName>
</protein>
<dbReference type="Pfam" id="PF02284">
    <property type="entry name" value="COX5A"/>
    <property type="match status" value="1"/>
</dbReference>
<dbReference type="GO" id="GO:0006123">
    <property type="term" value="P:mitochondrial electron transport, cytochrome c to oxygen"/>
    <property type="evidence" value="ECO:0007669"/>
    <property type="project" value="UniProtKB-UniRule"/>
</dbReference>
<dbReference type="SUPFAM" id="SSF48479">
    <property type="entry name" value="Cytochrome c oxidase subunit E"/>
    <property type="match status" value="1"/>
</dbReference>
<reference evidence="15" key="1">
    <citation type="submission" date="2017-02" db="UniProtKB">
        <authorList>
            <consortium name="WormBaseParasite"/>
        </authorList>
    </citation>
    <scope>IDENTIFICATION</scope>
</reference>
<dbReference type="InterPro" id="IPR036545">
    <property type="entry name" value="Cyt_c_oxidase_su5A/6_sf"/>
</dbReference>
<dbReference type="PANTHER" id="PTHR14200:SF11">
    <property type="entry name" value="CYTOCHROME C OXIDASE SUBUNIT 5A, MITOCHONDRIAL"/>
    <property type="match status" value="1"/>
</dbReference>
<keyword evidence="8 13" id="KW-0809">Transit peptide</keyword>
<comment type="function">
    <text evidence="13">Component of the cytochrome c oxidase, the last enzyme in the mitochondrial electron transport chain which drives oxidative phosphorylation. The respiratory chain contains 3 multisubunit complexes succinate dehydrogenase (complex II, CII), ubiquinol-cytochrome c oxidoreductase (cytochrome b-c1 complex, complex III, CIII) and cytochrome c oxidase (complex IV, CIV), that cooperate to transfer electrons derived from NADH and succinate to molecular oxygen, creating an electrochemical gradient over the inner membrane that drives transmembrane transport and the ATP synthase. Cytochrome c oxidase is the component of the respiratory chain that catalyzes the reduction of oxygen to water. Electrons originating from reduced cytochrome c in the intermembrane space (IMS) are transferred via the dinuclear copper A center (CU(A)) of subunit 2 and heme A of subunit 1 to the active site in subunit 1, a binuclear center (BNC) formed by heme A3 and copper B (CU(B)). The BNC reduces molecular oxygen to 2 water molecules using 4 electrons from cytochrome c in the IMS and 4 protons from the mitochondrial matrix.</text>
</comment>
<dbReference type="WBParaSite" id="SMUV_0000243601-mRNA-1">
    <property type="protein sequence ID" value="SMUV_0000243601-mRNA-1"/>
    <property type="gene ID" value="SMUV_0000243601"/>
</dbReference>
<dbReference type="InterPro" id="IPR003204">
    <property type="entry name" value="Cyt_c_oxidase_su5A/6"/>
</dbReference>
<dbReference type="GO" id="GO:0005743">
    <property type="term" value="C:mitochondrial inner membrane"/>
    <property type="evidence" value="ECO:0007669"/>
    <property type="project" value="UniProtKB-SubCell"/>
</dbReference>
<dbReference type="GO" id="GO:0045277">
    <property type="term" value="C:respiratory chain complex IV"/>
    <property type="evidence" value="ECO:0007669"/>
    <property type="project" value="UniProtKB-UniRule"/>
</dbReference>
<dbReference type="UniPathway" id="UPA00705"/>
<keyword evidence="9 13" id="KW-0408">Iron</keyword>
<evidence type="ECO:0000256" key="2">
    <source>
        <dbReference type="ARBA" id="ARBA00004673"/>
    </source>
</evidence>
<dbReference type="STRING" id="451379.A0A0N5AE02"/>